<evidence type="ECO:0000313" key="1">
    <source>
        <dbReference type="EMBL" id="BBC81260.1"/>
    </source>
</evidence>
<accession>A0A2Z5ZKW0</accession>
<proteinExistence type="predicted"/>
<dbReference type="Pfam" id="PF05339">
    <property type="entry name" value="DUF739"/>
    <property type="match status" value="1"/>
</dbReference>
<dbReference type="KEGG" id="aot:AcetOri_orf04419"/>
<protein>
    <submittedName>
        <fullName evidence="1">Putative cro-like repressor</fullName>
    </submittedName>
</protein>
<gene>
    <name evidence="1" type="ORF">AcetOrient_orf04419</name>
</gene>
<reference evidence="1 2" key="1">
    <citation type="submission" date="2018-02" db="EMBL/GenBank/DDBJ databases">
        <title>Acetobacter orientalis genome.</title>
        <authorList>
            <person name="Nakashima N."/>
            <person name="Tamura T."/>
        </authorList>
    </citation>
    <scope>NUCLEOTIDE SEQUENCE [LARGE SCALE GENOMIC DNA]</scope>
    <source>
        <strain evidence="1 2">FAN1</strain>
    </source>
</reference>
<dbReference type="AlphaFoldDB" id="A0A2Z5ZKW0"/>
<dbReference type="InterPro" id="IPR008003">
    <property type="entry name" value="DUF739"/>
</dbReference>
<sequence length="76" mass="8583">MSGAAEKLVVDGYGVLPHIKGRIKQIYGTQRNFAKHLGCTESHLSDALNARTAYPKGFWEGLKIRRKTYYELEPMA</sequence>
<dbReference type="EMBL" id="AP018515">
    <property type="protein sequence ID" value="BBC81260.1"/>
    <property type="molecule type" value="Genomic_DNA"/>
</dbReference>
<name>A0A2Z5ZKW0_9PROT</name>
<evidence type="ECO:0000313" key="2">
    <source>
        <dbReference type="Proteomes" id="UP000270034"/>
    </source>
</evidence>
<dbReference type="Proteomes" id="UP000270034">
    <property type="component" value="Chromosome"/>
</dbReference>
<organism evidence="1 2">
    <name type="scientific">Acetobacter orientalis</name>
    <dbReference type="NCBI Taxonomy" id="146474"/>
    <lineage>
        <taxon>Bacteria</taxon>
        <taxon>Pseudomonadati</taxon>
        <taxon>Pseudomonadota</taxon>
        <taxon>Alphaproteobacteria</taxon>
        <taxon>Acetobacterales</taxon>
        <taxon>Acetobacteraceae</taxon>
        <taxon>Acetobacter</taxon>
    </lineage>
</organism>